<gene>
    <name evidence="2" type="ORF">Thini_3292</name>
</gene>
<accession>A0A656HHA7</accession>
<dbReference type="RefSeq" id="WP_002709703.1">
    <property type="nucleotide sequence ID" value="NZ_JH651384.1"/>
</dbReference>
<sequence precursor="true">MYTIKHLKLKVLSAHIAAAVLVTACGGGSSGGGNTTPSVATVSARLASPAIEGLAYVGSQSSSGKTGATGEYSCQSGETVSFKLGSVVLGSVTCPQASGQATSLFTLAGGGVTPDTLLADMKKASGTLEVLAFDQWANRLTLLASLDRNDDLTDGVQLPAGLDVLPFLQTGRVKFDQDASLFEPQVRQVQLQAAKAGLYQHELYVSCPSPLLKELEAGSSGTLRFPGYDVTAVDRNAGEEKSVVSHDDQGRVNHVVKTAANGDKTEISIVHEAEGRATSETQVSAIGKNEHQMQYDAEGGMVREVFITFAPDGSKQQEMVISRTFDANHYLVQENTTTDDFRANTRNVKAHTYYPDTQFNRIGNELLVEKVTMNGDTQEYRTTTQRTFDAAGNVTSGTSEERDAGGALLSKKVENYAYNDDGRVTQREYLVQDASGNTLSGNYTNLTYTAEGYPRTEERVYKVNGNETGRYKDTFQYDNNGAAQKGKLTTKIRVHYHPDYEGGKSPTRVFQLTYAYNDQGVRTTVKEKTTEYQDGNGVKLATPVITSSVEQWEYDANNNPVSIKHDENGDGVFDNTKSYTWQPFSTLGAREICSNYDLFPNHDSEWQVSSASDDGGEVALQPMTPSQGDNNGLIWLLLIFG</sequence>
<keyword evidence="1" id="KW-0732">Signal</keyword>
<proteinExistence type="predicted"/>
<reference evidence="3" key="1">
    <citation type="journal article" date="2011" name="Stand. Genomic Sci.">
        <title>Genome sequence of the filamentous, gliding Thiothrix nivea neotype strain (JP2(T)).</title>
        <authorList>
            <person name="Lapidus A."/>
            <person name="Nolan M."/>
            <person name="Lucas S."/>
            <person name="Glavina Del Rio T."/>
            <person name="Tice H."/>
            <person name="Cheng J.F."/>
            <person name="Tapia R."/>
            <person name="Han C."/>
            <person name="Goodwin L."/>
            <person name="Pitluck S."/>
            <person name="Liolios K."/>
            <person name="Pagani I."/>
            <person name="Ivanova N."/>
            <person name="Huntemann M."/>
            <person name="Mavromatis K."/>
            <person name="Mikhailova N."/>
            <person name="Pati A."/>
            <person name="Chen A."/>
            <person name="Palaniappan K."/>
            <person name="Land M."/>
            <person name="Brambilla E.M."/>
            <person name="Rohde M."/>
            <person name="Abt B."/>
            <person name="Verbarg S."/>
            <person name="Goker M."/>
            <person name="Bristow J."/>
            <person name="Eisen J.A."/>
            <person name="Markowitz V."/>
            <person name="Hugenholtz P."/>
            <person name="Kyrpides N.C."/>
            <person name="Klenk H.P."/>
            <person name="Woyke T."/>
        </authorList>
    </citation>
    <scope>NUCLEOTIDE SEQUENCE [LARGE SCALE GENOMIC DNA]</scope>
    <source>
        <strain evidence="3">ATCC 35100 / DSM 5205 / JP2</strain>
    </source>
</reference>
<dbReference type="PROSITE" id="PS51257">
    <property type="entry name" value="PROKAR_LIPOPROTEIN"/>
    <property type="match status" value="1"/>
</dbReference>
<feature type="signal peptide" evidence="1">
    <location>
        <begin position="1"/>
        <end position="24"/>
    </location>
</feature>
<feature type="chain" id="PRO_5024847166" description="YD repeat-containing protein" evidence="1">
    <location>
        <begin position="25"/>
        <end position="641"/>
    </location>
</feature>
<evidence type="ECO:0008006" key="4">
    <source>
        <dbReference type="Google" id="ProtNLM"/>
    </source>
</evidence>
<dbReference type="AlphaFoldDB" id="A0A656HHA7"/>
<protein>
    <recommendedName>
        <fullName evidence="4">YD repeat-containing protein</fullName>
    </recommendedName>
</protein>
<evidence type="ECO:0000313" key="2">
    <source>
        <dbReference type="EMBL" id="EIJ35807.1"/>
    </source>
</evidence>
<name>A0A656HHA7_THINJ</name>
<dbReference type="Proteomes" id="UP000005317">
    <property type="component" value="Unassembled WGS sequence"/>
</dbReference>
<keyword evidence="3" id="KW-1185">Reference proteome</keyword>
<dbReference type="OrthoDB" id="9775851at2"/>
<evidence type="ECO:0000313" key="3">
    <source>
        <dbReference type="Proteomes" id="UP000005317"/>
    </source>
</evidence>
<evidence type="ECO:0000256" key="1">
    <source>
        <dbReference type="SAM" id="SignalP"/>
    </source>
</evidence>
<dbReference type="EMBL" id="JH651384">
    <property type="protein sequence ID" value="EIJ35807.1"/>
    <property type="molecule type" value="Genomic_DNA"/>
</dbReference>
<organism evidence="2 3">
    <name type="scientific">Thiothrix nivea (strain ATCC 35100 / DSM 5205 / JP2)</name>
    <dbReference type="NCBI Taxonomy" id="870187"/>
    <lineage>
        <taxon>Bacteria</taxon>
        <taxon>Pseudomonadati</taxon>
        <taxon>Pseudomonadota</taxon>
        <taxon>Gammaproteobacteria</taxon>
        <taxon>Thiotrichales</taxon>
        <taxon>Thiotrichaceae</taxon>
        <taxon>Thiothrix</taxon>
    </lineage>
</organism>